<feature type="region of interest" description="Disordered" evidence="3">
    <location>
        <begin position="219"/>
        <end position="264"/>
    </location>
</feature>
<dbReference type="Proteomes" id="UP000017840">
    <property type="component" value="Unassembled WGS sequence"/>
</dbReference>
<evidence type="ECO:0000259" key="4">
    <source>
        <dbReference type="Pfam" id="PF04967"/>
    </source>
</evidence>
<feature type="domain" description="Bacterioopsin transcriptional activator GAF and HTH associated" evidence="5">
    <location>
        <begin position="12"/>
        <end position="150"/>
    </location>
</feature>
<evidence type="ECO:0000256" key="1">
    <source>
        <dbReference type="ARBA" id="ARBA00023015"/>
    </source>
</evidence>
<feature type="compositionally biased region" description="Basic and acidic residues" evidence="3">
    <location>
        <begin position="226"/>
        <end position="264"/>
    </location>
</feature>
<comment type="caution">
    <text evidence="6">The sequence shown here is derived from an EMBL/GenBank/DDBJ whole genome shotgun (WGS) entry which is preliminary data.</text>
</comment>
<feature type="domain" description="HTH bat-type" evidence="4">
    <location>
        <begin position="156"/>
        <end position="207"/>
    </location>
</feature>
<proteinExistence type="predicted"/>
<evidence type="ECO:0000256" key="3">
    <source>
        <dbReference type="SAM" id="MobiDB-lite"/>
    </source>
</evidence>
<keyword evidence="1" id="KW-0805">Transcription regulation</keyword>
<evidence type="ECO:0000313" key="7">
    <source>
        <dbReference type="Proteomes" id="UP000017840"/>
    </source>
</evidence>
<dbReference type="EMBL" id="ASGZ01000001">
    <property type="protein sequence ID" value="ESP90206.1"/>
    <property type="molecule type" value="Genomic_DNA"/>
</dbReference>
<dbReference type="OrthoDB" id="202021at2157"/>
<dbReference type="AlphaFoldDB" id="V4GYE2"/>
<dbReference type="Pfam" id="PF15915">
    <property type="entry name" value="BAT"/>
    <property type="match status" value="1"/>
</dbReference>
<organism evidence="6 7">
    <name type="scientific">Candidatus Halobonum tyrrellensis G22</name>
    <dbReference type="NCBI Taxonomy" id="1324957"/>
    <lineage>
        <taxon>Archaea</taxon>
        <taxon>Methanobacteriati</taxon>
        <taxon>Methanobacteriota</taxon>
        <taxon>Stenosarchaea group</taxon>
        <taxon>Halobacteria</taxon>
        <taxon>Halobacteriales</taxon>
        <taxon>Haloferacaceae</taxon>
        <taxon>Candidatus Halobonum</taxon>
    </lineage>
</organism>
<protein>
    <submittedName>
        <fullName evidence="6">DNA binding domain-containing protein</fullName>
    </submittedName>
</protein>
<reference evidence="6 7" key="1">
    <citation type="journal article" date="2013" name="Genome Announc.">
        <title>Draft Genome Sequence of 'Candidatus Halobonum tyrrellensis' Strain G22, Isolated from the Hypersaline Waters of Lake Tyrrell, Australia.</title>
        <authorList>
            <person name="Ugalde J.A."/>
            <person name="Narasingarao P."/>
            <person name="Kuo S."/>
            <person name="Podell S."/>
            <person name="Allen E.E."/>
        </authorList>
    </citation>
    <scope>NUCLEOTIDE SEQUENCE [LARGE SCALE GENOMIC DNA]</scope>
    <source>
        <strain evidence="6 7">G22</strain>
    </source>
</reference>
<dbReference type="PANTHER" id="PTHR34236:SF1">
    <property type="entry name" value="DIMETHYL SULFOXIDE REDUCTASE TRANSCRIPTIONAL ACTIVATOR"/>
    <property type="match status" value="1"/>
</dbReference>
<accession>V4GYE2</accession>
<name>V4GYE2_9EURY</name>
<keyword evidence="2" id="KW-0804">Transcription</keyword>
<sequence length="264" mass="28610">MVTLVNTAVPAEQFALAKTFAAHPDLSVRAEKLVANGERTVMPLLWTRNVPPDRVADAFEADPTVAEAELLAEHHGESLCEIGWVDDVRLVLRMITNAEATVLDAVGADGRWRFRLMYPGRAAFAETDAFCDAHGLDVDVRSIRDVDRRSAGRYGLTSKQRESLVAAARRGYFSVPGETTLQELSVETGVSHQALSERLRRASEALVENTLLCEVRDVSAAPMASADREPASADREPASADREPASADREPASADREPASADGE</sequence>
<dbReference type="Pfam" id="PF04967">
    <property type="entry name" value="HTH_10"/>
    <property type="match status" value="1"/>
</dbReference>
<dbReference type="InterPro" id="IPR031803">
    <property type="entry name" value="BAT_GAF/HTH-assoc"/>
</dbReference>
<gene>
    <name evidence="6" type="ORF">K933_00055</name>
</gene>
<dbReference type="PANTHER" id="PTHR34236">
    <property type="entry name" value="DIMETHYL SULFOXIDE REDUCTASE TRANSCRIPTIONAL ACTIVATOR"/>
    <property type="match status" value="1"/>
</dbReference>
<evidence type="ECO:0000313" key="6">
    <source>
        <dbReference type="EMBL" id="ESP90206.1"/>
    </source>
</evidence>
<dbReference type="RefSeq" id="WP_023392612.1">
    <property type="nucleotide sequence ID" value="NZ_ASGZ01000001.1"/>
</dbReference>
<dbReference type="eggNOG" id="arCOG02280">
    <property type="taxonomic scope" value="Archaea"/>
</dbReference>
<dbReference type="InterPro" id="IPR007050">
    <property type="entry name" value="HTH_bacterioopsin"/>
</dbReference>
<evidence type="ECO:0000259" key="5">
    <source>
        <dbReference type="Pfam" id="PF15915"/>
    </source>
</evidence>
<evidence type="ECO:0000256" key="2">
    <source>
        <dbReference type="ARBA" id="ARBA00023163"/>
    </source>
</evidence>
<keyword evidence="7" id="KW-1185">Reference proteome</keyword>